<dbReference type="Proteomes" id="UP000636264">
    <property type="component" value="Unassembled WGS sequence"/>
</dbReference>
<evidence type="ECO:0000313" key="2">
    <source>
        <dbReference type="EMBL" id="GGA54142.1"/>
    </source>
</evidence>
<dbReference type="Gene3D" id="3.20.20.190">
    <property type="entry name" value="Phosphatidylinositol (PI) phosphodiesterase"/>
    <property type="match status" value="1"/>
</dbReference>
<comment type="caution">
    <text evidence="2">The sequence shown here is derived from an EMBL/GenBank/DDBJ whole genome shotgun (WGS) entry which is preliminary data.</text>
</comment>
<dbReference type="PROSITE" id="PS51704">
    <property type="entry name" value="GP_PDE"/>
    <property type="match status" value="1"/>
</dbReference>
<dbReference type="EMBL" id="BMIF01000001">
    <property type="protein sequence ID" value="GGA54142.1"/>
    <property type="molecule type" value="Genomic_DNA"/>
</dbReference>
<evidence type="ECO:0000259" key="1">
    <source>
        <dbReference type="PROSITE" id="PS51704"/>
    </source>
</evidence>
<accession>A0A916RFG3</accession>
<dbReference type="SUPFAM" id="SSF51695">
    <property type="entry name" value="PLC-like phosphodiesterases"/>
    <property type="match status" value="1"/>
</dbReference>
<feature type="domain" description="GP-PDE" evidence="1">
    <location>
        <begin position="9"/>
        <end position="240"/>
    </location>
</feature>
<dbReference type="RefSeq" id="WP_188719315.1">
    <property type="nucleotide sequence ID" value="NZ_BMIF01000001.1"/>
</dbReference>
<dbReference type="PANTHER" id="PTHR46211:SF1">
    <property type="entry name" value="GLYCEROPHOSPHODIESTER PHOSPHODIESTERASE, CYTOPLASMIC"/>
    <property type="match status" value="1"/>
</dbReference>
<organism evidence="2 3">
    <name type="scientific">Nitratireductor aestuarii</name>
    <dbReference type="NCBI Taxonomy" id="1735103"/>
    <lineage>
        <taxon>Bacteria</taxon>
        <taxon>Pseudomonadati</taxon>
        <taxon>Pseudomonadota</taxon>
        <taxon>Alphaproteobacteria</taxon>
        <taxon>Hyphomicrobiales</taxon>
        <taxon>Phyllobacteriaceae</taxon>
        <taxon>Nitratireductor</taxon>
    </lineage>
</organism>
<reference evidence="2" key="1">
    <citation type="journal article" date="2014" name="Int. J. Syst. Evol. Microbiol.">
        <title>Complete genome sequence of Corynebacterium casei LMG S-19264T (=DSM 44701T), isolated from a smear-ripened cheese.</title>
        <authorList>
            <consortium name="US DOE Joint Genome Institute (JGI-PGF)"/>
            <person name="Walter F."/>
            <person name="Albersmeier A."/>
            <person name="Kalinowski J."/>
            <person name="Ruckert C."/>
        </authorList>
    </citation>
    <scope>NUCLEOTIDE SEQUENCE</scope>
    <source>
        <strain evidence="2">CGMCC 1.15320</strain>
    </source>
</reference>
<dbReference type="AlphaFoldDB" id="A0A916RFG3"/>
<keyword evidence="3" id="KW-1185">Reference proteome</keyword>
<protein>
    <submittedName>
        <fullName evidence="2">Glycerophosphoryl diester phosphodiesterase</fullName>
    </submittedName>
</protein>
<dbReference type="Pfam" id="PF03009">
    <property type="entry name" value="GDPD"/>
    <property type="match status" value="1"/>
</dbReference>
<proteinExistence type="predicted"/>
<dbReference type="InterPro" id="IPR017946">
    <property type="entry name" value="PLC-like_Pdiesterase_TIM-brl"/>
</dbReference>
<dbReference type="PANTHER" id="PTHR46211">
    <property type="entry name" value="GLYCEROPHOSPHORYL DIESTER PHOSPHODIESTERASE"/>
    <property type="match status" value="1"/>
</dbReference>
<dbReference type="CDD" id="cd08585">
    <property type="entry name" value="GDPD_like_3"/>
    <property type="match status" value="1"/>
</dbReference>
<dbReference type="GO" id="GO:0008081">
    <property type="term" value="F:phosphoric diester hydrolase activity"/>
    <property type="evidence" value="ECO:0007669"/>
    <property type="project" value="InterPro"/>
</dbReference>
<dbReference type="InterPro" id="IPR030395">
    <property type="entry name" value="GP_PDE_dom"/>
</dbReference>
<reference evidence="2" key="2">
    <citation type="submission" date="2020-09" db="EMBL/GenBank/DDBJ databases">
        <authorList>
            <person name="Sun Q."/>
            <person name="Zhou Y."/>
        </authorList>
    </citation>
    <scope>NUCLEOTIDE SEQUENCE</scope>
    <source>
        <strain evidence="2">CGMCC 1.15320</strain>
    </source>
</reference>
<gene>
    <name evidence="2" type="ORF">GCM10011385_04640</name>
</gene>
<evidence type="ECO:0000313" key="3">
    <source>
        <dbReference type="Proteomes" id="UP000636264"/>
    </source>
</evidence>
<name>A0A916RFG3_9HYPH</name>
<sequence length="244" mass="27466">MPDLSWLTARPIAHRGLHDLNRTRWENTLAAFSAAIDQGYAIECDVHLSADRVPMLFHDERLDRLTGTGGCIWERTASELQALRIGGTEEHIPTLEEMLALVDGRVPIVIELKGSRAEGLVEEVVHRLAAYPGPVALMSFEHELIRDLERHAGVIPYGLTAESRGLEEHKQHFHMLGHGISFVSYSIADLPNAFVRHVRNELSMPVITWTVRDEADVRRTFEHADQMTFEGFMPSLKSGMANEQ</sequence>
<dbReference type="GO" id="GO:0006629">
    <property type="term" value="P:lipid metabolic process"/>
    <property type="evidence" value="ECO:0007669"/>
    <property type="project" value="InterPro"/>
</dbReference>